<evidence type="ECO:0000256" key="2">
    <source>
        <dbReference type="HAMAP-Rule" id="MF_00984"/>
    </source>
</evidence>
<keyword evidence="1 2" id="KW-0238">DNA-binding</keyword>
<dbReference type="RefSeq" id="WP_169264866.1">
    <property type="nucleotide sequence ID" value="NZ_CAWOXK010000003.1"/>
</dbReference>
<evidence type="ECO:0000313" key="4">
    <source>
        <dbReference type="EMBL" id="QDL12842.1"/>
    </source>
</evidence>
<keyword evidence="4" id="KW-0614">Plasmid</keyword>
<evidence type="ECO:0000313" key="5">
    <source>
        <dbReference type="Proteomes" id="UP000503129"/>
    </source>
</evidence>
<proteinExistence type="inferred from homology"/>
<geneLocation type="plasmid" evidence="5">
    <name>pboct2</name>
</geneLocation>
<dbReference type="SUPFAM" id="SSF50249">
    <property type="entry name" value="Nucleic acid-binding proteins"/>
    <property type="match status" value="1"/>
</dbReference>
<name>A0A856MQN2_9CYAN</name>
<dbReference type="InterPro" id="IPR012340">
    <property type="entry name" value="NA-bd_OB-fold"/>
</dbReference>
<dbReference type="HAMAP" id="MF_00984">
    <property type="entry name" value="SSB"/>
    <property type="match status" value="1"/>
</dbReference>
<sequence>MNYINKVILVGRCGQEPELKYFESGAVKASISIAVRPPYRSEQALWFDLVAWGKQAEVIGNYVRKGTQIAITGEFGFDRWADKNSNVMRQKPVITINTIELLGSPRKEESTSITSNDMAIAQGAVAKPIANANF</sequence>
<dbReference type="PANTHER" id="PTHR10302">
    <property type="entry name" value="SINGLE-STRANDED DNA-BINDING PROTEIN"/>
    <property type="match status" value="1"/>
</dbReference>
<dbReference type="PANTHER" id="PTHR10302:SF0">
    <property type="entry name" value="SINGLE-STRANDED DNA-BINDING PROTEIN, MITOCHONDRIAL"/>
    <property type="match status" value="1"/>
</dbReference>
<organism evidence="4 5">
    <name type="scientific">Brasilonema sennae CENA114</name>
    <dbReference type="NCBI Taxonomy" id="415709"/>
    <lineage>
        <taxon>Bacteria</taxon>
        <taxon>Bacillati</taxon>
        <taxon>Cyanobacteriota</taxon>
        <taxon>Cyanophyceae</taxon>
        <taxon>Nostocales</taxon>
        <taxon>Scytonemataceae</taxon>
        <taxon>Brasilonema</taxon>
        <taxon>Bromeliae group (in: Brasilonema)</taxon>
    </lineage>
</organism>
<dbReference type="KEGG" id="bsen:DP114_34500"/>
<evidence type="ECO:0000256" key="1">
    <source>
        <dbReference type="ARBA" id="ARBA00023125"/>
    </source>
</evidence>
<comment type="caution">
    <text evidence="2">Lacks conserved residue(s) required for the propagation of feature annotation.</text>
</comment>
<dbReference type="Pfam" id="PF00436">
    <property type="entry name" value="SSB"/>
    <property type="match status" value="1"/>
</dbReference>
<dbReference type="GO" id="GO:0003697">
    <property type="term" value="F:single-stranded DNA binding"/>
    <property type="evidence" value="ECO:0007669"/>
    <property type="project" value="UniProtKB-UniRule"/>
</dbReference>
<dbReference type="InterPro" id="IPR000424">
    <property type="entry name" value="Primosome_PriB/ssb"/>
</dbReference>
<dbReference type="InterPro" id="IPR011344">
    <property type="entry name" value="ssDNA-bd"/>
</dbReference>
<dbReference type="AlphaFoldDB" id="A0A856MQN2"/>
<dbReference type="PIRSF" id="PIRSF002070">
    <property type="entry name" value="SSB"/>
    <property type="match status" value="1"/>
</dbReference>
<dbReference type="Proteomes" id="UP000503129">
    <property type="component" value="Plasmid pBOCT2"/>
</dbReference>
<dbReference type="EMBL" id="CP030120">
    <property type="protein sequence ID" value="QDL12842.1"/>
    <property type="molecule type" value="Genomic_DNA"/>
</dbReference>
<dbReference type="NCBIfam" id="TIGR00621">
    <property type="entry name" value="ssb"/>
    <property type="match status" value="1"/>
</dbReference>
<dbReference type="GO" id="GO:0006260">
    <property type="term" value="P:DNA replication"/>
    <property type="evidence" value="ECO:0007669"/>
    <property type="project" value="InterPro"/>
</dbReference>
<reference evidence="4 5" key="1">
    <citation type="submission" date="2018-06" db="EMBL/GenBank/DDBJ databases">
        <title>Comparative genomics of Brasilonema spp. strains.</title>
        <authorList>
            <person name="Alvarenga D.O."/>
            <person name="Fiore M.F."/>
            <person name="Varani A.M."/>
        </authorList>
    </citation>
    <scope>NUCLEOTIDE SEQUENCE [LARGE SCALE GENOMIC DNA]</scope>
    <source>
        <strain evidence="4 5">CENA114</strain>
        <plasmid evidence="5">pboct2</plasmid>
    </source>
</reference>
<dbReference type="GO" id="GO:0009295">
    <property type="term" value="C:nucleoid"/>
    <property type="evidence" value="ECO:0007669"/>
    <property type="project" value="TreeGrafter"/>
</dbReference>
<comment type="subunit">
    <text evidence="2">Homotetramer.</text>
</comment>
<gene>
    <name evidence="4" type="ORF">DP114_34500</name>
</gene>
<dbReference type="CDD" id="cd04496">
    <property type="entry name" value="SSB_OBF"/>
    <property type="match status" value="1"/>
</dbReference>
<dbReference type="Gene3D" id="2.40.50.140">
    <property type="entry name" value="Nucleic acid-binding proteins"/>
    <property type="match status" value="1"/>
</dbReference>
<evidence type="ECO:0000256" key="3">
    <source>
        <dbReference type="PIRNR" id="PIRNR002070"/>
    </source>
</evidence>
<protein>
    <recommendedName>
        <fullName evidence="2 3">Single-stranded DNA-binding protein</fullName>
        <shortName evidence="2">SSB</shortName>
    </recommendedName>
</protein>
<accession>A0A856MQN2</accession>
<dbReference type="PROSITE" id="PS50935">
    <property type="entry name" value="SSB"/>
    <property type="match status" value="1"/>
</dbReference>
<keyword evidence="5" id="KW-1185">Reference proteome</keyword>